<comment type="caution">
    <text evidence="20">The sequence shown here is derived from an EMBL/GenBank/DDBJ whole genome shotgun (WGS) entry which is preliminary data.</text>
</comment>
<keyword evidence="9" id="KW-1015">Disulfide bond</keyword>
<evidence type="ECO:0000256" key="3">
    <source>
        <dbReference type="ARBA" id="ARBA00022448"/>
    </source>
</evidence>
<feature type="transmembrane region" description="Helical" evidence="19">
    <location>
        <begin position="588"/>
        <end position="608"/>
    </location>
</feature>
<evidence type="ECO:0000256" key="11">
    <source>
        <dbReference type="ARBA" id="ARBA00051814"/>
    </source>
</evidence>
<keyword evidence="3" id="KW-0813">Transport</keyword>
<evidence type="ECO:0000256" key="17">
    <source>
        <dbReference type="ARBA" id="ARBA00083296"/>
    </source>
</evidence>
<keyword evidence="4" id="KW-1003">Cell membrane</keyword>
<evidence type="ECO:0000313" key="21">
    <source>
        <dbReference type="Proteomes" id="UP000789390"/>
    </source>
</evidence>
<feature type="transmembrane region" description="Helical" evidence="19">
    <location>
        <begin position="224"/>
        <end position="249"/>
    </location>
</feature>
<feature type="transmembrane region" description="Helical" evidence="19">
    <location>
        <begin position="151"/>
        <end position="173"/>
    </location>
</feature>
<feature type="transmembrane region" description="Helical" evidence="19">
    <location>
        <begin position="786"/>
        <end position="808"/>
    </location>
</feature>
<dbReference type="GO" id="GO:0015179">
    <property type="term" value="F:L-amino acid transmembrane transporter activity"/>
    <property type="evidence" value="ECO:0007669"/>
    <property type="project" value="TreeGrafter"/>
</dbReference>
<evidence type="ECO:0000256" key="15">
    <source>
        <dbReference type="ARBA" id="ARBA00074336"/>
    </source>
</evidence>
<protein>
    <recommendedName>
        <fullName evidence="15">b(0,+)-type amino acid transporter 1</fullName>
    </recommendedName>
    <alternativeName>
        <fullName evidence="16">Glycoprotein-associated amino acid transporter b0,+AT1</fullName>
    </alternativeName>
    <alternativeName>
        <fullName evidence="17">Solute carrier family 7 member 9</fullName>
    </alternativeName>
</protein>
<evidence type="ECO:0000256" key="1">
    <source>
        <dbReference type="ARBA" id="ARBA00004424"/>
    </source>
</evidence>
<comment type="catalytic activity">
    <reaction evidence="12">
        <text>L-histidine(out) + L-arginine(in) = L-histidine(in) + L-arginine(out)</text>
        <dbReference type="Rhea" id="RHEA:71063"/>
        <dbReference type="ChEBI" id="CHEBI:32682"/>
        <dbReference type="ChEBI" id="CHEBI:57595"/>
    </reaction>
    <physiologicalReaction direction="left-to-right" evidence="12">
        <dbReference type="Rhea" id="RHEA:71064"/>
    </physiologicalReaction>
</comment>
<dbReference type="OrthoDB" id="5982228at2759"/>
<keyword evidence="21" id="KW-1185">Reference proteome</keyword>
<gene>
    <name evidence="20" type="ORF">DGAL_LOCUS11750</name>
</gene>
<evidence type="ECO:0000256" key="4">
    <source>
        <dbReference type="ARBA" id="ARBA00022475"/>
    </source>
</evidence>
<feature type="transmembrane region" description="Helical" evidence="19">
    <location>
        <begin position="555"/>
        <end position="576"/>
    </location>
</feature>
<organism evidence="20 21">
    <name type="scientific">Daphnia galeata</name>
    <dbReference type="NCBI Taxonomy" id="27404"/>
    <lineage>
        <taxon>Eukaryota</taxon>
        <taxon>Metazoa</taxon>
        <taxon>Ecdysozoa</taxon>
        <taxon>Arthropoda</taxon>
        <taxon>Crustacea</taxon>
        <taxon>Branchiopoda</taxon>
        <taxon>Diplostraca</taxon>
        <taxon>Cladocera</taxon>
        <taxon>Anomopoda</taxon>
        <taxon>Daphniidae</taxon>
        <taxon>Daphnia</taxon>
    </lineage>
</organism>
<feature type="transmembrane region" description="Helical" evidence="19">
    <location>
        <begin position="459"/>
        <end position="486"/>
    </location>
</feature>
<feature type="transmembrane region" description="Helical" evidence="19">
    <location>
        <begin position="269"/>
        <end position="289"/>
    </location>
</feature>
<evidence type="ECO:0000256" key="12">
    <source>
        <dbReference type="ARBA" id="ARBA00051835"/>
    </source>
</evidence>
<comment type="subcellular location">
    <subcellularLocation>
        <location evidence="1">Apical cell membrane</location>
        <topology evidence="1">Multi-pass membrane protein</topology>
    </subcellularLocation>
</comment>
<feature type="transmembrane region" description="Helical" evidence="19">
    <location>
        <begin position="21"/>
        <end position="48"/>
    </location>
</feature>
<evidence type="ECO:0000256" key="18">
    <source>
        <dbReference type="ARBA" id="ARBA00093193"/>
    </source>
</evidence>
<evidence type="ECO:0000313" key="20">
    <source>
        <dbReference type="EMBL" id="CAH0108373.1"/>
    </source>
</evidence>
<evidence type="ECO:0000256" key="16">
    <source>
        <dbReference type="ARBA" id="ARBA00079910"/>
    </source>
</evidence>
<comment type="catalytic activity">
    <reaction evidence="14">
        <text>L-leucine(out) + L-arginine(in) = L-leucine(in) + L-arginine(out)</text>
        <dbReference type="Rhea" id="RHEA:71059"/>
        <dbReference type="ChEBI" id="CHEBI:32682"/>
        <dbReference type="ChEBI" id="CHEBI:57427"/>
    </reaction>
    <physiologicalReaction direction="left-to-right" evidence="14">
        <dbReference type="Rhea" id="RHEA:71060"/>
    </physiologicalReaction>
</comment>
<dbReference type="InterPro" id="IPR050598">
    <property type="entry name" value="AminoAcid_Transporter"/>
</dbReference>
<accession>A0A8J2RRN4</accession>
<reference evidence="20" key="1">
    <citation type="submission" date="2021-11" db="EMBL/GenBank/DDBJ databases">
        <authorList>
            <person name="Schell T."/>
        </authorList>
    </citation>
    <scope>NUCLEOTIDE SEQUENCE</scope>
    <source>
        <strain evidence="20">M5</strain>
    </source>
</reference>
<feature type="transmembrane region" description="Helical" evidence="19">
    <location>
        <begin position="620"/>
        <end position="641"/>
    </location>
</feature>
<comment type="catalytic activity">
    <reaction evidence="13">
        <text>L-cysteine(out) + L-arginine(in) = L-cysteine(in) + L-arginine(out)</text>
        <dbReference type="Rhea" id="RHEA:71071"/>
        <dbReference type="ChEBI" id="CHEBI:32682"/>
        <dbReference type="ChEBI" id="CHEBI:35235"/>
    </reaction>
    <physiologicalReaction direction="left-to-right" evidence="13">
        <dbReference type="Rhea" id="RHEA:71072"/>
    </physiologicalReaction>
</comment>
<comment type="catalytic activity">
    <reaction evidence="11">
        <text>L-cystine(out) + L-arginine(in) = L-cystine(in) + L-arginine(out)</text>
        <dbReference type="Rhea" id="RHEA:71075"/>
        <dbReference type="ChEBI" id="CHEBI:32682"/>
        <dbReference type="ChEBI" id="CHEBI:35491"/>
    </reaction>
    <physiologicalReaction direction="left-to-right" evidence="11">
        <dbReference type="Rhea" id="RHEA:71076"/>
    </physiologicalReaction>
</comment>
<sequence>MIGSGIFVSPGNLLGNAGSPGLCLVLWGVCGVYSLLGAISYCEIGTLIPKSGGEYIYFLEAFGQTHKFFGPILAFIFAWTVVFLLKPSSLAILSLSFAKYLTSPILTAVNFCPDDTYLYYVINRLVATLCIGLITFVNCYSVTAATRVQNIFTVAKLTAIAIVIGGGLYYLGLGYTENLEIGFEGSASSFGRIVTAFYGGLWAYDGWNNLNFITEELQNPYRNLPLAIIIALPLTTVCYVLINVSYLTVLTPQEIISSNAVAVDWGNAVLGPASFLIPLGVVMSVFGTANGSMFTAGRISHVAGREGHAPDFLSYIHIERLTPVAPILLNSLLGILMIIPGDIGTLIDFFGFTASIFYCAAMVALIVMRFTKKNEHRPIKVPIIIPIIVMIVSAILVVVPIAAAPQIQYFYALLFIFAGLIFYVPFVYYKKTVPGMSRFVQRRCSRYWKYNRLSAGSPGLCLVLWGVCGVYSLLGAIAYCEIGTLIPKSGGEYIYFLEAFGPTHKFFGPMLAFIYAWVSVFLLSPSSVAILALSFAEYVSSPILTAINFCPDSYLYYVINRLIASLCIGLIAFVNCYSVTAATRVQNIFTVAKLAAIAIVIGGGLYYLCLGYTENLEIGFEGSATSFGQIATAFYGGLWAYSGWNNLNYITEEIKNPYRNLPFAIIIALPLTTILYVLINVSYFTVLTPQEIINSDAVAVDWGIEVLGPASFLIPLGVVMSIFGATNGTVFTSGRISHVAGREGHAPDFLSYIHIEKKTPVPPILLTSLLAIIMIIPGDIASLIDFFGFTISMFYCAAMVALIVMRFTKKDEHRPIKVPIIIPIIVMVVSAVLVVAPIAAAPQIQYFYALLFILAGLIFYVPFVYYKKTVPGIGPFTISLQKLLKVVPTTSH</sequence>
<evidence type="ECO:0000256" key="2">
    <source>
        <dbReference type="ARBA" id="ARBA00009523"/>
    </source>
</evidence>
<dbReference type="PANTHER" id="PTHR11785:SF512">
    <property type="entry name" value="SOBREMESA, ISOFORM B"/>
    <property type="match status" value="1"/>
</dbReference>
<evidence type="ECO:0000256" key="7">
    <source>
        <dbReference type="ARBA" id="ARBA00022989"/>
    </source>
</evidence>
<feature type="transmembrane region" description="Helical" evidence="19">
    <location>
        <begin position="324"/>
        <end position="343"/>
    </location>
</feature>
<feature type="transmembrane region" description="Helical" evidence="19">
    <location>
        <begin position="661"/>
        <end position="686"/>
    </location>
</feature>
<evidence type="ECO:0000256" key="5">
    <source>
        <dbReference type="ARBA" id="ARBA00022553"/>
    </source>
</evidence>
<evidence type="ECO:0000256" key="14">
    <source>
        <dbReference type="ARBA" id="ARBA00052732"/>
    </source>
</evidence>
<feature type="transmembrane region" description="Helical" evidence="19">
    <location>
        <begin position="68"/>
        <end position="85"/>
    </location>
</feature>
<keyword evidence="8 19" id="KW-0472">Membrane</keyword>
<keyword evidence="6 19" id="KW-0812">Transmembrane</keyword>
<keyword evidence="7 19" id="KW-1133">Transmembrane helix</keyword>
<dbReference type="InterPro" id="IPR002293">
    <property type="entry name" value="AA/rel_permease1"/>
</dbReference>
<dbReference type="AlphaFoldDB" id="A0A8J2RRN4"/>
<evidence type="ECO:0000256" key="19">
    <source>
        <dbReference type="SAM" id="Phobius"/>
    </source>
</evidence>
<dbReference type="EMBL" id="CAKKLH010000283">
    <property type="protein sequence ID" value="CAH0108373.1"/>
    <property type="molecule type" value="Genomic_DNA"/>
</dbReference>
<dbReference type="Pfam" id="PF13520">
    <property type="entry name" value="AA_permease_2"/>
    <property type="match status" value="2"/>
</dbReference>
<dbReference type="PANTHER" id="PTHR11785">
    <property type="entry name" value="AMINO ACID TRANSPORTER"/>
    <property type="match status" value="1"/>
</dbReference>
<dbReference type="Gene3D" id="1.20.1740.10">
    <property type="entry name" value="Amino acid/polyamine transporter I"/>
    <property type="match status" value="2"/>
</dbReference>
<feature type="transmembrane region" description="Helical" evidence="19">
    <location>
        <begin position="117"/>
        <end position="139"/>
    </location>
</feature>
<evidence type="ECO:0000256" key="10">
    <source>
        <dbReference type="ARBA" id="ARBA00051323"/>
    </source>
</evidence>
<comment type="catalytic activity">
    <reaction evidence="10">
        <text>L-lysine(out) + L-arginine(in) = L-lysine(in) + L-arginine(out)</text>
        <dbReference type="Rhea" id="RHEA:70827"/>
        <dbReference type="ChEBI" id="CHEBI:32551"/>
        <dbReference type="ChEBI" id="CHEBI:32682"/>
    </reaction>
    <physiologicalReaction direction="left-to-right" evidence="10">
        <dbReference type="Rhea" id="RHEA:70828"/>
    </physiologicalReaction>
</comment>
<feature type="transmembrane region" description="Helical" evidence="19">
    <location>
        <begin position="761"/>
        <end position="780"/>
    </location>
</feature>
<feature type="transmembrane region" description="Helical" evidence="19">
    <location>
        <begin position="383"/>
        <end position="403"/>
    </location>
</feature>
<name>A0A8J2RRN4_9CRUS</name>
<keyword evidence="5" id="KW-0597">Phosphoprotein</keyword>
<feature type="transmembrane region" description="Helical" evidence="19">
    <location>
        <begin position="409"/>
        <end position="429"/>
    </location>
</feature>
<evidence type="ECO:0000256" key="13">
    <source>
        <dbReference type="ARBA" id="ARBA00052179"/>
    </source>
</evidence>
<proteinExistence type="inferred from homology"/>
<feature type="transmembrane region" description="Helical" evidence="19">
    <location>
        <begin position="820"/>
        <end position="840"/>
    </location>
</feature>
<feature type="transmembrane region" description="Helical" evidence="19">
    <location>
        <begin position="185"/>
        <end position="204"/>
    </location>
</feature>
<comment type="similarity">
    <text evidence="2">Belongs to the amino acid-polyamine-organocation (APC) superfamily.</text>
</comment>
<dbReference type="GO" id="GO:0016324">
    <property type="term" value="C:apical plasma membrane"/>
    <property type="evidence" value="ECO:0007669"/>
    <property type="project" value="UniProtKB-SubCell"/>
</dbReference>
<evidence type="ECO:0000256" key="8">
    <source>
        <dbReference type="ARBA" id="ARBA00023136"/>
    </source>
</evidence>
<dbReference type="Proteomes" id="UP000789390">
    <property type="component" value="Unassembled WGS sequence"/>
</dbReference>
<comment type="catalytic activity">
    <reaction evidence="18">
        <text>L-phenylalanine(out) + L-arginine(in) = L-phenylalanine(in) + L-arginine(out)</text>
        <dbReference type="Rhea" id="RHEA:71067"/>
        <dbReference type="ChEBI" id="CHEBI:32682"/>
        <dbReference type="ChEBI" id="CHEBI:58095"/>
    </reaction>
    <physiologicalReaction direction="left-to-right" evidence="18">
        <dbReference type="Rhea" id="RHEA:71068"/>
    </physiologicalReaction>
</comment>
<evidence type="ECO:0000256" key="9">
    <source>
        <dbReference type="ARBA" id="ARBA00023157"/>
    </source>
</evidence>
<feature type="transmembrane region" description="Helical" evidence="19">
    <location>
        <begin position="706"/>
        <end position="725"/>
    </location>
</feature>
<evidence type="ECO:0000256" key="6">
    <source>
        <dbReference type="ARBA" id="ARBA00022692"/>
    </source>
</evidence>
<feature type="transmembrane region" description="Helical" evidence="19">
    <location>
        <begin position="846"/>
        <end position="866"/>
    </location>
</feature>
<dbReference type="FunFam" id="1.20.1740.10:FF:000015">
    <property type="entry name" value="B(0,+)-type amino acid transporter 1"/>
    <property type="match status" value="2"/>
</dbReference>
<feature type="transmembrane region" description="Helical" evidence="19">
    <location>
        <begin position="349"/>
        <end position="371"/>
    </location>
</feature>